<evidence type="ECO:0000313" key="2">
    <source>
        <dbReference type="Proteomes" id="UP001057402"/>
    </source>
</evidence>
<dbReference type="Proteomes" id="UP001057402">
    <property type="component" value="Chromosome 7"/>
</dbReference>
<keyword evidence="2" id="KW-1185">Reference proteome</keyword>
<sequence length="228" mass="25794">MEPWFFGDYNSPEDSFGSSVQSTYYPWESPVPAHDSSLPFDFNDSEEILLHDILEQGENVAPKEEEEEEEEALAVNMGEVVSKATSKERSYRGVRKRPWGKYAAEIRDSTRQGVRVWLGTFDTAEEAALAYDQAAFSMKGEAAVLNFPVERVRESLREMCYRGDEGCSPVVALKRRHCLRRKSSSSSSTEGRKKRVDEETVVLEDLGPEYLEELLSSSVQNTATPPYM</sequence>
<dbReference type="EMBL" id="CM042886">
    <property type="protein sequence ID" value="KAI4341775.1"/>
    <property type="molecule type" value="Genomic_DNA"/>
</dbReference>
<proteinExistence type="predicted"/>
<evidence type="ECO:0000313" key="1">
    <source>
        <dbReference type="EMBL" id="KAI4341775.1"/>
    </source>
</evidence>
<reference evidence="2" key="1">
    <citation type="journal article" date="2023" name="Front. Plant Sci.">
        <title>Chromosomal-level genome assembly of Melastoma candidum provides insights into trichome evolution.</title>
        <authorList>
            <person name="Zhong Y."/>
            <person name="Wu W."/>
            <person name="Sun C."/>
            <person name="Zou P."/>
            <person name="Liu Y."/>
            <person name="Dai S."/>
            <person name="Zhou R."/>
        </authorList>
    </citation>
    <scope>NUCLEOTIDE SEQUENCE [LARGE SCALE GENOMIC DNA]</scope>
</reference>
<gene>
    <name evidence="1" type="ORF">MLD38_026459</name>
</gene>
<name>A0ACB9NZK9_9MYRT</name>
<comment type="caution">
    <text evidence="1">The sequence shown here is derived from an EMBL/GenBank/DDBJ whole genome shotgun (WGS) entry which is preliminary data.</text>
</comment>
<organism evidence="1 2">
    <name type="scientific">Melastoma candidum</name>
    <dbReference type="NCBI Taxonomy" id="119954"/>
    <lineage>
        <taxon>Eukaryota</taxon>
        <taxon>Viridiplantae</taxon>
        <taxon>Streptophyta</taxon>
        <taxon>Embryophyta</taxon>
        <taxon>Tracheophyta</taxon>
        <taxon>Spermatophyta</taxon>
        <taxon>Magnoliopsida</taxon>
        <taxon>eudicotyledons</taxon>
        <taxon>Gunneridae</taxon>
        <taxon>Pentapetalae</taxon>
        <taxon>rosids</taxon>
        <taxon>malvids</taxon>
        <taxon>Myrtales</taxon>
        <taxon>Melastomataceae</taxon>
        <taxon>Melastomatoideae</taxon>
        <taxon>Melastomateae</taxon>
        <taxon>Melastoma</taxon>
    </lineage>
</organism>
<protein>
    <submittedName>
        <fullName evidence="1">Uncharacterized protein</fullName>
    </submittedName>
</protein>
<accession>A0ACB9NZK9</accession>